<reference evidence="1" key="1">
    <citation type="journal article" date="2021" name="Environ. Microbiol.">
        <title>Gene family expansions and transcriptome signatures uncover fungal adaptations to wood decay.</title>
        <authorList>
            <person name="Hage H."/>
            <person name="Miyauchi S."/>
            <person name="Viragh M."/>
            <person name="Drula E."/>
            <person name="Min B."/>
            <person name="Chaduli D."/>
            <person name="Navarro D."/>
            <person name="Favel A."/>
            <person name="Norest M."/>
            <person name="Lesage-Meessen L."/>
            <person name="Balint B."/>
            <person name="Merenyi Z."/>
            <person name="de Eugenio L."/>
            <person name="Morin E."/>
            <person name="Martinez A.T."/>
            <person name="Baldrian P."/>
            <person name="Stursova M."/>
            <person name="Martinez M.J."/>
            <person name="Novotny C."/>
            <person name="Magnuson J.K."/>
            <person name="Spatafora J.W."/>
            <person name="Maurice S."/>
            <person name="Pangilinan J."/>
            <person name="Andreopoulos W."/>
            <person name="LaButti K."/>
            <person name="Hundley H."/>
            <person name="Na H."/>
            <person name="Kuo A."/>
            <person name="Barry K."/>
            <person name="Lipzen A."/>
            <person name="Henrissat B."/>
            <person name="Riley R."/>
            <person name="Ahrendt S."/>
            <person name="Nagy L.G."/>
            <person name="Grigoriev I.V."/>
            <person name="Martin F."/>
            <person name="Rosso M.N."/>
        </authorList>
    </citation>
    <scope>NUCLEOTIDE SEQUENCE</scope>
    <source>
        <strain evidence="1">CBS 384.51</strain>
    </source>
</reference>
<dbReference type="EMBL" id="MU274957">
    <property type="protein sequence ID" value="KAI0083670.1"/>
    <property type="molecule type" value="Genomic_DNA"/>
</dbReference>
<gene>
    <name evidence="1" type="ORF">BDY19DRAFT_998402</name>
</gene>
<evidence type="ECO:0000313" key="1">
    <source>
        <dbReference type="EMBL" id="KAI0083670.1"/>
    </source>
</evidence>
<dbReference type="Proteomes" id="UP001055072">
    <property type="component" value="Unassembled WGS sequence"/>
</dbReference>
<sequence>MLRHARQFQWASTKSSQTSSQSELSSLSQPTSPSSLLRLPLATYASRPEMPSKSRPSCAEPTCLCTRIKRDCEHKCCKKHCLNAGGCSAYGHNDSGLPAAAITPPCPSAPITLQPEPLQSSVPVDTSLPPSPVTTLQLAALTRPDQSQNPNTSHCLSPIISNAPAAMPTPPTPSSTLPLAMTSSPSLPLPSATSHHPPPPPSMSNSIPSSSQHTRNTTPGPSRARHASHMKAVDVENYDRATTLAVKVTVWKLAECRPKTHIVQTGFMFPFFWCTREVLLQLGLLDEKASAEKPVYFQVYNCIYDEWEQAGLGHSIQLKKGDHPFLAAGHLNCDNLQDFDLNRSRYHTSTDIMHFRKNLAGERESVRSQRKEQLLQTAQALSSEPLKSSKLRPKPRPKHKSTTDTHSLPHSTHASETILSDSTNLSSDLPDLESFPFPWKRKQTTTQAKPGPSENIPASTIVSLNIISSPQYISSTSPEPRSQIPHRSRSACARRKASGDSDGGSDIDLDIVSIPSCSSVELSSSRRWPQDFFVCDIDACFAECRKRLESSIGDGSDSVKDDCNESDPHGKGKTSLVKEIFERFFGTETTYVKSTFYDVRKRYRTMTTNHRSQVRAALSAGHQKAGLWKNFVLTIPNHSKHRRVANAHRKVNKHVDDQA</sequence>
<organism evidence="1 2">
    <name type="scientific">Irpex rosettiformis</name>
    <dbReference type="NCBI Taxonomy" id="378272"/>
    <lineage>
        <taxon>Eukaryota</taxon>
        <taxon>Fungi</taxon>
        <taxon>Dikarya</taxon>
        <taxon>Basidiomycota</taxon>
        <taxon>Agaricomycotina</taxon>
        <taxon>Agaricomycetes</taxon>
        <taxon>Polyporales</taxon>
        <taxon>Irpicaceae</taxon>
        <taxon>Irpex</taxon>
    </lineage>
</organism>
<accession>A0ACB8TNX8</accession>
<proteinExistence type="predicted"/>
<evidence type="ECO:0000313" key="2">
    <source>
        <dbReference type="Proteomes" id="UP001055072"/>
    </source>
</evidence>
<protein>
    <submittedName>
        <fullName evidence="1">Uncharacterized protein</fullName>
    </submittedName>
</protein>
<keyword evidence="2" id="KW-1185">Reference proteome</keyword>
<comment type="caution">
    <text evidence="1">The sequence shown here is derived from an EMBL/GenBank/DDBJ whole genome shotgun (WGS) entry which is preliminary data.</text>
</comment>
<name>A0ACB8TNX8_9APHY</name>